<comment type="caution">
    <text evidence="4">Lacks conserved residue(s) required for the propagation of feature annotation.</text>
</comment>
<dbReference type="FunFam" id="3.40.50.1360:FF:000003">
    <property type="entry name" value="Glucosamine-6-phosphate deaminase"/>
    <property type="match status" value="1"/>
</dbReference>
<keyword evidence="3 4" id="KW-0119">Carbohydrate metabolism</keyword>
<dbReference type="GO" id="GO:0004342">
    <property type="term" value="F:glucosamine-6-phosphate deaminase activity"/>
    <property type="evidence" value="ECO:0007669"/>
    <property type="project" value="UniProtKB-UniRule"/>
</dbReference>
<dbReference type="PROSITE" id="PS01161">
    <property type="entry name" value="GLC_GALNAC_ISOMERASE"/>
    <property type="match status" value="1"/>
</dbReference>
<evidence type="ECO:0000256" key="2">
    <source>
        <dbReference type="ARBA" id="ARBA00022801"/>
    </source>
</evidence>
<dbReference type="GO" id="GO:0005975">
    <property type="term" value="P:carbohydrate metabolic process"/>
    <property type="evidence" value="ECO:0007669"/>
    <property type="project" value="InterPro"/>
</dbReference>
<dbReference type="AlphaFoldDB" id="A0A5A5U425"/>
<evidence type="ECO:0000256" key="3">
    <source>
        <dbReference type="ARBA" id="ARBA00023277"/>
    </source>
</evidence>
<dbReference type="InterPro" id="IPR037171">
    <property type="entry name" value="NagB/RpiA_transferase-like"/>
</dbReference>
<dbReference type="RefSeq" id="WP_149334787.1">
    <property type="nucleotide sequence ID" value="NZ_BJJW01000016.1"/>
</dbReference>
<dbReference type="GO" id="GO:0006046">
    <property type="term" value="P:N-acetylglucosamine catabolic process"/>
    <property type="evidence" value="ECO:0007669"/>
    <property type="project" value="UniProtKB-UniRule"/>
</dbReference>
<feature type="active site" description="For ring-opening step" evidence="4">
    <location>
        <position position="135"/>
    </location>
</feature>
<gene>
    <name evidence="4 6" type="primary">nagB</name>
    <name evidence="6" type="ORF">LCIT_18450</name>
</gene>
<dbReference type="InterPro" id="IPR006148">
    <property type="entry name" value="Glc/Gal-6P_isomerase"/>
</dbReference>
<feature type="domain" description="Glucosamine/galactosamine-6-phosphate isomerase" evidence="5">
    <location>
        <begin position="13"/>
        <end position="218"/>
    </location>
</feature>
<comment type="caution">
    <text evidence="6">The sequence shown here is derived from an EMBL/GenBank/DDBJ whole genome shotgun (WGS) entry which is preliminary data.</text>
</comment>
<feature type="active site" description="For ring-opening step" evidence="4">
    <location>
        <position position="128"/>
    </location>
</feature>
<dbReference type="GO" id="GO:0019262">
    <property type="term" value="P:N-acetylneuraminate catabolic process"/>
    <property type="evidence" value="ECO:0007669"/>
    <property type="project" value="UniProtKB-UniRule"/>
</dbReference>
<comment type="catalytic activity">
    <reaction evidence="1 4">
        <text>alpha-D-glucosamine 6-phosphate + H2O = beta-D-fructose 6-phosphate + NH4(+)</text>
        <dbReference type="Rhea" id="RHEA:12172"/>
        <dbReference type="ChEBI" id="CHEBI:15377"/>
        <dbReference type="ChEBI" id="CHEBI:28938"/>
        <dbReference type="ChEBI" id="CHEBI:57634"/>
        <dbReference type="ChEBI" id="CHEBI:75989"/>
        <dbReference type="EC" id="3.5.99.6"/>
    </reaction>
</comment>
<keyword evidence="2 4" id="KW-0378">Hydrolase</keyword>
<sequence length="233" mass="25109">MNIIKVNNASQGAARAYDIFAEALTKGATVFGLATGSTPVPLYQRLVESPLDFSQATAINLDEYLGLSGNDPQSYHFFMAQHLFNHKAFKQTFIPDGKNPDRQAATSQYDRIIAENPIDLQLLGLGRNGHIGFNEPGTAFDSKTHIVDLTQSTIDANARFFDHEVDVPTQAISMGIGSVMSAKHILLMAFGAEKADAVAQMISGPITEKLPASVLQQHPNVTVIIDDAAAAKL</sequence>
<proteinExistence type="inferred from homology"/>
<dbReference type="UniPathway" id="UPA00629">
    <property type="reaction ID" value="UER00684"/>
</dbReference>
<evidence type="ECO:0000256" key="1">
    <source>
        <dbReference type="ARBA" id="ARBA00000644"/>
    </source>
</evidence>
<evidence type="ECO:0000313" key="7">
    <source>
        <dbReference type="Proteomes" id="UP000323274"/>
    </source>
</evidence>
<evidence type="ECO:0000313" key="6">
    <source>
        <dbReference type="EMBL" id="GDZ84603.1"/>
    </source>
</evidence>
<dbReference type="HAMAP" id="MF_01241">
    <property type="entry name" value="GlcN6P_deamin"/>
    <property type="match status" value="1"/>
</dbReference>
<dbReference type="SUPFAM" id="SSF100950">
    <property type="entry name" value="NagB/RpiA/CoA transferase-like"/>
    <property type="match status" value="1"/>
</dbReference>
<accession>A0A5A5U425</accession>
<feature type="active site" description="Proton acceptor; for enolization step" evidence="4">
    <location>
        <position position="62"/>
    </location>
</feature>
<dbReference type="Gene3D" id="3.40.50.1360">
    <property type="match status" value="1"/>
</dbReference>
<protein>
    <recommendedName>
        <fullName evidence="4">Glucosamine-6-phosphate deaminase</fullName>
        <ecNumber evidence="4">3.5.99.6</ecNumber>
    </recommendedName>
    <alternativeName>
        <fullName evidence="4">GlcN6P deaminase</fullName>
        <shortName evidence="4">GNPDA</shortName>
    </alternativeName>
    <alternativeName>
        <fullName evidence="4">Glucosamine-6-phosphate isomerase</fullName>
    </alternativeName>
</protein>
<comment type="similarity">
    <text evidence="4">Belongs to the glucosamine/galactosamine-6-phosphate isomerase family. NagB subfamily.</text>
</comment>
<dbReference type="GO" id="GO:0005737">
    <property type="term" value="C:cytoplasm"/>
    <property type="evidence" value="ECO:0007669"/>
    <property type="project" value="TreeGrafter"/>
</dbReference>
<evidence type="ECO:0000259" key="5">
    <source>
        <dbReference type="Pfam" id="PF01182"/>
    </source>
</evidence>
<organism evidence="6 7">
    <name type="scientific">Leuconostoc citreum</name>
    <dbReference type="NCBI Taxonomy" id="33964"/>
    <lineage>
        <taxon>Bacteria</taxon>
        <taxon>Bacillati</taxon>
        <taxon>Bacillota</taxon>
        <taxon>Bacilli</taxon>
        <taxon>Lactobacillales</taxon>
        <taxon>Lactobacillaceae</taxon>
        <taxon>Leuconostoc</taxon>
    </lineage>
</organism>
<evidence type="ECO:0000256" key="4">
    <source>
        <dbReference type="HAMAP-Rule" id="MF_01241"/>
    </source>
</evidence>
<dbReference type="InterPro" id="IPR018321">
    <property type="entry name" value="Glucosamine6P_isomerase_CS"/>
</dbReference>
<dbReference type="GO" id="GO:0042802">
    <property type="term" value="F:identical protein binding"/>
    <property type="evidence" value="ECO:0007669"/>
    <property type="project" value="TreeGrafter"/>
</dbReference>
<dbReference type="PANTHER" id="PTHR11280">
    <property type="entry name" value="GLUCOSAMINE-6-PHOSPHATE ISOMERASE"/>
    <property type="match status" value="1"/>
</dbReference>
<dbReference type="NCBIfam" id="TIGR00502">
    <property type="entry name" value="nagB"/>
    <property type="match status" value="1"/>
</dbReference>
<reference evidence="6 7" key="1">
    <citation type="submission" date="2019-04" db="EMBL/GenBank/DDBJ databases">
        <title>A pseudo-fructophilic Leuconostoc citreum strain F192-5 isolated from peel of satsuma mandarin: the first report for isolation and characterization of strain-dependent fructophilic-like characteristics.</title>
        <authorList>
            <person name="Maeno S."/>
            <person name="Tanizawa Y."/>
            <person name="Kajikawa A."/>
            <person name="Kanesaki Y."/>
            <person name="Kubota E."/>
            <person name="Arita M."/>
            <person name="Leon D."/>
            <person name="Endo A."/>
        </authorList>
    </citation>
    <scope>NUCLEOTIDE SEQUENCE [LARGE SCALE GENOMIC DNA]</scope>
    <source>
        <strain evidence="6 7">F192-5</strain>
    </source>
</reference>
<name>A0A5A5U425_LEUCI</name>
<comment type="function">
    <text evidence="4">Catalyzes the reversible isomerization-deamination of glucosamine 6-phosphate (GlcN6P) to form fructose 6-phosphate (Fru6P) and ammonium ion.</text>
</comment>
<dbReference type="GO" id="GO:0006043">
    <property type="term" value="P:glucosamine catabolic process"/>
    <property type="evidence" value="ECO:0007669"/>
    <property type="project" value="TreeGrafter"/>
</dbReference>
<dbReference type="Proteomes" id="UP000323274">
    <property type="component" value="Unassembled WGS sequence"/>
</dbReference>
<feature type="active site" description="Proton acceptor; for ring-opening step" evidence="4">
    <location>
        <position position="130"/>
    </location>
</feature>
<dbReference type="EMBL" id="BJJW01000016">
    <property type="protein sequence ID" value="GDZ84603.1"/>
    <property type="molecule type" value="Genomic_DNA"/>
</dbReference>
<dbReference type="PANTHER" id="PTHR11280:SF5">
    <property type="entry name" value="GLUCOSAMINE-6-PHOSPHATE ISOMERASE"/>
    <property type="match status" value="1"/>
</dbReference>
<dbReference type="InterPro" id="IPR004547">
    <property type="entry name" value="Glucosamine6P_isomerase"/>
</dbReference>
<dbReference type="EC" id="3.5.99.6" evidence="4"/>
<dbReference type="Pfam" id="PF01182">
    <property type="entry name" value="Glucosamine_iso"/>
    <property type="match status" value="1"/>
</dbReference>
<dbReference type="CDD" id="cd01399">
    <property type="entry name" value="GlcN6P_deaminase"/>
    <property type="match status" value="1"/>
</dbReference>
<comment type="pathway">
    <text evidence="4">Amino-sugar metabolism; N-acetylneuraminate degradation; D-fructose 6-phosphate from N-acetylneuraminate: step 5/5.</text>
</comment>